<protein>
    <submittedName>
        <fullName evidence="2">Uncharacterized protein</fullName>
    </submittedName>
</protein>
<keyword evidence="3" id="KW-1185">Reference proteome</keyword>
<sequence>MMSVESVGHDGEDDQLPNGTRCGSSGAMVRQGPQRLSLCFSITLAVRQGWAENFLEVPLCFRQDRFERGAGPRASERSGLELVLQ</sequence>
<dbReference type="Proteomes" id="UP000507245">
    <property type="component" value="Unassembled WGS sequence"/>
</dbReference>
<evidence type="ECO:0000256" key="1">
    <source>
        <dbReference type="SAM" id="MobiDB-lite"/>
    </source>
</evidence>
<dbReference type="EMBL" id="CAEKKB010000001">
    <property type="protein sequence ID" value="CAB4293729.1"/>
    <property type="molecule type" value="Genomic_DNA"/>
</dbReference>
<evidence type="ECO:0000313" key="3">
    <source>
        <dbReference type="Proteomes" id="UP000507245"/>
    </source>
</evidence>
<gene>
    <name evidence="2" type="ORF">ORAREDHAP_LOCUS2885</name>
</gene>
<evidence type="ECO:0000313" key="2">
    <source>
        <dbReference type="EMBL" id="CAB4293729.1"/>
    </source>
</evidence>
<organism evidence="2 3">
    <name type="scientific">Prunus armeniaca</name>
    <name type="common">Apricot</name>
    <name type="synonym">Armeniaca vulgaris</name>
    <dbReference type="NCBI Taxonomy" id="36596"/>
    <lineage>
        <taxon>Eukaryota</taxon>
        <taxon>Viridiplantae</taxon>
        <taxon>Streptophyta</taxon>
        <taxon>Embryophyta</taxon>
        <taxon>Tracheophyta</taxon>
        <taxon>Spermatophyta</taxon>
        <taxon>Magnoliopsida</taxon>
        <taxon>eudicotyledons</taxon>
        <taxon>Gunneridae</taxon>
        <taxon>Pentapetalae</taxon>
        <taxon>rosids</taxon>
        <taxon>fabids</taxon>
        <taxon>Rosales</taxon>
        <taxon>Rosaceae</taxon>
        <taxon>Amygdaloideae</taxon>
        <taxon>Amygdaleae</taxon>
        <taxon>Prunus</taxon>
    </lineage>
</organism>
<proteinExistence type="predicted"/>
<reference evidence="3" key="1">
    <citation type="journal article" date="2020" name="Genome Biol.">
        <title>Gamete binning: chromosome-level and haplotype-resolved genome assembly enabled by high-throughput single-cell sequencing of gamete genomes.</title>
        <authorList>
            <person name="Campoy J.A."/>
            <person name="Sun H."/>
            <person name="Goel M."/>
            <person name="Jiao W.-B."/>
            <person name="Folz-Donahue K."/>
            <person name="Wang N."/>
            <person name="Rubio M."/>
            <person name="Liu C."/>
            <person name="Kukat C."/>
            <person name="Ruiz D."/>
            <person name="Huettel B."/>
            <person name="Schneeberger K."/>
        </authorList>
    </citation>
    <scope>NUCLEOTIDE SEQUENCE [LARGE SCALE GENOMIC DNA]</scope>
    <source>
        <strain evidence="3">cv. Rojo Pasion</strain>
    </source>
</reference>
<feature type="region of interest" description="Disordered" evidence="1">
    <location>
        <begin position="1"/>
        <end position="28"/>
    </location>
</feature>
<name>A0A6J5VWN2_PRUAR</name>
<accession>A0A6J5VWN2</accession>
<dbReference type="AlphaFoldDB" id="A0A6J5VWN2"/>